<dbReference type="SUPFAM" id="SSF56300">
    <property type="entry name" value="Metallo-dependent phosphatases"/>
    <property type="match status" value="1"/>
</dbReference>
<evidence type="ECO:0000313" key="2">
    <source>
        <dbReference type="Proteomes" id="UP001204798"/>
    </source>
</evidence>
<organism evidence="1 2">
    <name type="scientific">Candidatus Fervidibacter sacchari</name>
    <dbReference type="NCBI Taxonomy" id="1448929"/>
    <lineage>
        <taxon>Bacteria</taxon>
        <taxon>Candidatus Fervidibacterota</taxon>
        <taxon>Candidatus Fervidibacter</taxon>
    </lineage>
</organism>
<proteinExistence type="predicted"/>
<accession>A0ABT2ETK5</accession>
<dbReference type="Proteomes" id="UP001204798">
    <property type="component" value="Unassembled WGS sequence"/>
</dbReference>
<sequence>MKKTLLLLLSDCHVGRWSGRFNLKVVGLQLRKVGQEVVNEIERDRLRIDEVVIGLIGDIVEGENVYPAQEHFLDYVKPDLLKSVFPYLEGLKETASAHCLIQTYLAAQFIFNEIVERVAWFDVKVRVVGVVGNHGRINRHHPEANADAWCYLLLKELCKKYENVDTSELTADTFCVTTIKGQRVLFYHGHGIPIYHTLPFYGLQRRATGWQASKVWGDLSLICIGHFHHCAFFNTCPPIVVNGAFLLDYLYPVEKLGMVSTAKQWLITLTENGIDTLKLIDLEGDLG</sequence>
<reference evidence="1 2" key="1">
    <citation type="submission" date="2022-08" db="EMBL/GenBank/DDBJ databases">
        <title>Bacterial and archaeal communities from various locations to study Microbial Dark Matter (Phase II).</title>
        <authorList>
            <person name="Stepanauskas R."/>
        </authorList>
    </citation>
    <scope>NUCLEOTIDE SEQUENCE [LARGE SCALE GENOMIC DNA]</scope>
    <source>
        <strain evidence="1 2">PD1</strain>
    </source>
</reference>
<dbReference type="EMBL" id="JANUCP010000013">
    <property type="protein sequence ID" value="MCS3921303.1"/>
    <property type="molecule type" value="Genomic_DNA"/>
</dbReference>
<dbReference type="InterPro" id="IPR029052">
    <property type="entry name" value="Metallo-depent_PP-like"/>
</dbReference>
<evidence type="ECO:0000313" key="1">
    <source>
        <dbReference type="EMBL" id="MCS3921303.1"/>
    </source>
</evidence>
<comment type="caution">
    <text evidence="1">The sequence shown here is derived from an EMBL/GenBank/DDBJ whole genome shotgun (WGS) entry which is preliminary data.</text>
</comment>
<keyword evidence="2" id="KW-1185">Reference proteome</keyword>
<dbReference type="RefSeq" id="WP_259102375.1">
    <property type="nucleotide sequence ID" value="NZ_CP130455.1"/>
</dbReference>
<protein>
    <submittedName>
        <fullName evidence="1">Phosphodiesterase</fullName>
    </submittedName>
</protein>
<name>A0ABT2ETK5_9BACT</name>
<gene>
    <name evidence="1" type="ORF">M2350_003752</name>
</gene>